<keyword evidence="3" id="KW-1185">Reference proteome</keyword>
<reference evidence="2 3" key="1">
    <citation type="journal article" date="2018" name="Plant J.">
        <title>Genome sequences of Chlorella sorokiniana UTEX 1602 and Micractinium conductrix SAG 241.80: implications to maltose excretion by a green alga.</title>
        <authorList>
            <person name="Arriola M.B."/>
            <person name="Velmurugan N."/>
            <person name="Zhang Y."/>
            <person name="Plunkett M.H."/>
            <person name="Hondzo H."/>
            <person name="Barney B.M."/>
        </authorList>
    </citation>
    <scope>NUCLEOTIDE SEQUENCE [LARGE SCALE GENOMIC DNA]</scope>
    <source>
        <strain evidence="3">UTEX 1602</strain>
    </source>
</reference>
<evidence type="ECO:0000313" key="3">
    <source>
        <dbReference type="Proteomes" id="UP000239899"/>
    </source>
</evidence>
<evidence type="ECO:0000256" key="1">
    <source>
        <dbReference type="SAM" id="MobiDB-lite"/>
    </source>
</evidence>
<keyword evidence="2" id="KW-0012">Acyltransferase</keyword>
<dbReference type="AlphaFoldDB" id="A0A2P6TJK6"/>
<comment type="caution">
    <text evidence="2">The sequence shown here is derived from an EMBL/GenBank/DDBJ whole genome shotgun (WGS) entry which is preliminary data.</text>
</comment>
<accession>A0A2P6TJK6</accession>
<dbReference type="GO" id="GO:0016746">
    <property type="term" value="F:acyltransferase activity"/>
    <property type="evidence" value="ECO:0007669"/>
    <property type="project" value="UniProtKB-KW"/>
</dbReference>
<dbReference type="EMBL" id="LHPG02000013">
    <property type="protein sequence ID" value="PRW44249.1"/>
    <property type="molecule type" value="Genomic_DNA"/>
</dbReference>
<feature type="compositionally biased region" description="Low complexity" evidence="1">
    <location>
        <begin position="91"/>
        <end position="124"/>
    </location>
</feature>
<name>A0A2P6TJK6_CHLSO</name>
<organism evidence="2 3">
    <name type="scientific">Chlorella sorokiniana</name>
    <name type="common">Freshwater green alga</name>
    <dbReference type="NCBI Taxonomy" id="3076"/>
    <lineage>
        <taxon>Eukaryota</taxon>
        <taxon>Viridiplantae</taxon>
        <taxon>Chlorophyta</taxon>
        <taxon>core chlorophytes</taxon>
        <taxon>Trebouxiophyceae</taxon>
        <taxon>Chlorellales</taxon>
        <taxon>Chlorellaceae</taxon>
        <taxon>Chlorella clade</taxon>
        <taxon>Chlorella</taxon>
    </lineage>
</organism>
<dbReference type="OrthoDB" id="10624305at2759"/>
<sequence>MAMQASCGCARFAAASPCTTTFVAGRASPPQETAPVESDPFSPFRLEEPWWSEILCEGTELQRFKLDIKSELETMDTKALPVLPAAVPAADAPSAAHASPDARSQRRAAAQQKQLHKTAAPAAAKPRKHGAAQAASGTKQRPSAVKRLVGAGHVGRPPKGQGFPWEHPAVQKRLRELKAVYIEGKITQSDAAATLRMEFNNKHASHATVSRRFKDLP</sequence>
<proteinExistence type="predicted"/>
<keyword evidence="2" id="KW-0808">Transferase</keyword>
<feature type="region of interest" description="Disordered" evidence="1">
    <location>
        <begin position="91"/>
        <end position="143"/>
    </location>
</feature>
<dbReference type="Proteomes" id="UP000239899">
    <property type="component" value="Unassembled WGS sequence"/>
</dbReference>
<evidence type="ECO:0000313" key="2">
    <source>
        <dbReference type="EMBL" id="PRW44249.1"/>
    </source>
</evidence>
<protein>
    <submittedName>
        <fullName evidence="2">Lysophosphatidylcholine acyltransferase</fullName>
    </submittedName>
</protein>
<gene>
    <name evidence="2" type="ORF">C2E21_6565</name>
</gene>